<evidence type="ECO:0000313" key="2">
    <source>
        <dbReference type="Proteomes" id="UP000219465"/>
    </source>
</evidence>
<accession>A0A286ICF5</accession>
<proteinExistence type="predicted"/>
<organism evidence="1 2">
    <name type="scientific">Hoeflea halophila</name>
    <dbReference type="NCBI Taxonomy" id="714899"/>
    <lineage>
        <taxon>Bacteria</taxon>
        <taxon>Pseudomonadati</taxon>
        <taxon>Pseudomonadota</taxon>
        <taxon>Alphaproteobacteria</taxon>
        <taxon>Hyphomicrobiales</taxon>
        <taxon>Rhizobiaceae</taxon>
        <taxon>Hoeflea</taxon>
    </lineage>
</organism>
<name>A0A286ICF5_9HYPH</name>
<dbReference type="Proteomes" id="UP000219465">
    <property type="component" value="Unassembled WGS sequence"/>
</dbReference>
<evidence type="ECO:0000313" key="1">
    <source>
        <dbReference type="EMBL" id="SOE17790.1"/>
    </source>
</evidence>
<dbReference type="AlphaFoldDB" id="A0A286ICF5"/>
<dbReference type="EMBL" id="OCPC01000004">
    <property type="protein sequence ID" value="SOE17790.1"/>
    <property type="molecule type" value="Genomic_DNA"/>
</dbReference>
<sequence>MKDLNKIREFELKYQMDLIRSYLQKNSMPCKESDVIQFALDMAEITIMRIRRCQNA</sequence>
<keyword evidence="2" id="KW-1185">Reference proteome</keyword>
<protein>
    <submittedName>
        <fullName evidence="1">Uncharacterized protein</fullName>
    </submittedName>
</protein>
<gene>
    <name evidence="1" type="ORF">SAMN05877838_2693</name>
</gene>
<reference evidence="2" key="1">
    <citation type="submission" date="2017-08" db="EMBL/GenBank/DDBJ databases">
        <authorList>
            <person name="Varghese N."/>
            <person name="Submissions S."/>
        </authorList>
    </citation>
    <scope>NUCLEOTIDE SEQUENCE [LARGE SCALE GENOMIC DNA]</scope>
    <source>
        <strain evidence="2">KCTC 23107</strain>
    </source>
</reference>